<name>A0A803P0X0_CANSA</name>
<protein>
    <submittedName>
        <fullName evidence="1">Uncharacterized protein</fullName>
    </submittedName>
</protein>
<sequence>MELVTTDNASLGESFTVPSLDNFVAAANSPKAPGRPSGLFGKVIKNGLWRKVPGHLEDTFIPDAWFHGIERSCLRNVAVWRSPTLFAEKLNTLGRGGPLEEAKYARLLVLNRWKKMTDLLYPTSKGKEVGVNLNYGGKKPVALPCLEPSTVMKKSIDPLVNEGSCTGLDVLGGGPSKVKNGLGRVDIGPSKEVSNCPGPGKTFIENVGDNDVILGGPGRDDALRGNWAVGPINLVGPNLEKGLINKEWGSQ</sequence>
<dbReference type="Gramene" id="evm.model.02.401">
    <property type="protein sequence ID" value="cds.evm.model.02.401"/>
    <property type="gene ID" value="evm.TU.02.401"/>
</dbReference>
<dbReference type="Proteomes" id="UP000596661">
    <property type="component" value="Chromosome 2"/>
</dbReference>
<evidence type="ECO:0000313" key="1">
    <source>
        <dbReference type="EnsemblPlants" id="cds.evm.model.02.401"/>
    </source>
</evidence>
<reference evidence="1" key="2">
    <citation type="submission" date="2021-03" db="UniProtKB">
        <authorList>
            <consortium name="EnsemblPlants"/>
        </authorList>
    </citation>
    <scope>IDENTIFICATION</scope>
</reference>
<accession>A0A803P0X0</accession>
<dbReference type="EnsemblPlants" id="evm.model.02.401">
    <property type="protein sequence ID" value="cds.evm.model.02.401"/>
    <property type="gene ID" value="evm.TU.02.401"/>
</dbReference>
<dbReference type="EMBL" id="UZAU01000105">
    <property type="status" value="NOT_ANNOTATED_CDS"/>
    <property type="molecule type" value="Genomic_DNA"/>
</dbReference>
<keyword evidence="2" id="KW-1185">Reference proteome</keyword>
<dbReference type="AlphaFoldDB" id="A0A803P0X0"/>
<organism evidence="1 2">
    <name type="scientific">Cannabis sativa</name>
    <name type="common">Hemp</name>
    <name type="synonym">Marijuana</name>
    <dbReference type="NCBI Taxonomy" id="3483"/>
    <lineage>
        <taxon>Eukaryota</taxon>
        <taxon>Viridiplantae</taxon>
        <taxon>Streptophyta</taxon>
        <taxon>Embryophyta</taxon>
        <taxon>Tracheophyta</taxon>
        <taxon>Spermatophyta</taxon>
        <taxon>Magnoliopsida</taxon>
        <taxon>eudicotyledons</taxon>
        <taxon>Gunneridae</taxon>
        <taxon>Pentapetalae</taxon>
        <taxon>rosids</taxon>
        <taxon>fabids</taxon>
        <taxon>Rosales</taxon>
        <taxon>Cannabaceae</taxon>
        <taxon>Cannabis</taxon>
    </lineage>
</organism>
<proteinExistence type="predicted"/>
<reference evidence="1" key="1">
    <citation type="submission" date="2018-11" db="EMBL/GenBank/DDBJ databases">
        <authorList>
            <person name="Grassa J C."/>
        </authorList>
    </citation>
    <scope>NUCLEOTIDE SEQUENCE [LARGE SCALE GENOMIC DNA]</scope>
</reference>
<evidence type="ECO:0000313" key="2">
    <source>
        <dbReference type="Proteomes" id="UP000596661"/>
    </source>
</evidence>